<comment type="caution">
    <text evidence="6">The sequence shown here is derived from an EMBL/GenBank/DDBJ whole genome shotgun (WGS) entry which is preliminary data.</text>
</comment>
<dbReference type="EMBL" id="JACMRX010000006">
    <property type="protein sequence ID" value="KAF7987507.1"/>
    <property type="molecule type" value="Genomic_DNA"/>
</dbReference>
<keyword evidence="7" id="KW-1185">Reference proteome</keyword>
<dbReference type="InterPro" id="IPR029453">
    <property type="entry name" value="Rictor_IV"/>
</dbReference>
<gene>
    <name evidence="6" type="ORF">HCN44_003269</name>
</gene>
<dbReference type="PANTHER" id="PTHR13298:SF11">
    <property type="entry name" value="RAPAMYCIN-INSENSITIVE COMPANION OF MTOR"/>
    <property type="match status" value="1"/>
</dbReference>
<evidence type="ECO:0000313" key="6">
    <source>
        <dbReference type="EMBL" id="KAF7987507.1"/>
    </source>
</evidence>
<accession>A0A834XIL2</accession>
<dbReference type="GO" id="GO:0038203">
    <property type="term" value="P:TORC2 signaling"/>
    <property type="evidence" value="ECO:0007669"/>
    <property type="project" value="TreeGrafter"/>
</dbReference>
<dbReference type="Pfam" id="PF14663">
    <property type="entry name" value="RasGEF_N_2"/>
    <property type="match status" value="1"/>
</dbReference>
<dbReference type="GO" id="GO:0051897">
    <property type="term" value="P:positive regulation of phosphatidylinositol 3-kinase/protein kinase B signal transduction"/>
    <property type="evidence" value="ECO:0007669"/>
    <property type="project" value="TreeGrafter"/>
</dbReference>
<dbReference type="Pfam" id="PF14664">
    <property type="entry name" value="RICTOR_N"/>
    <property type="match status" value="1"/>
</dbReference>
<dbReference type="Pfam" id="PF14668">
    <property type="entry name" value="RICTOR_V"/>
    <property type="match status" value="1"/>
</dbReference>
<reference evidence="6 7" key="1">
    <citation type="submission" date="2020-08" db="EMBL/GenBank/DDBJ databases">
        <title>Aphidius gifuensis genome sequencing and assembly.</title>
        <authorList>
            <person name="Du Z."/>
        </authorList>
    </citation>
    <scope>NUCLEOTIDE SEQUENCE [LARGE SCALE GENOMIC DNA]</scope>
    <source>
        <strain evidence="6">YNYX2018</strain>
        <tissue evidence="6">Adults</tissue>
    </source>
</reference>
<dbReference type="SUPFAM" id="SSF48371">
    <property type="entry name" value="ARM repeat"/>
    <property type="match status" value="1"/>
</dbReference>
<feature type="region of interest" description="Disordered" evidence="2">
    <location>
        <begin position="1216"/>
        <end position="1279"/>
    </location>
</feature>
<organism evidence="6 7">
    <name type="scientific">Aphidius gifuensis</name>
    <name type="common">Parasitoid wasp</name>
    <dbReference type="NCBI Taxonomy" id="684658"/>
    <lineage>
        <taxon>Eukaryota</taxon>
        <taxon>Metazoa</taxon>
        <taxon>Ecdysozoa</taxon>
        <taxon>Arthropoda</taxon>
        <taxon>Hexapoda</taxon>
        <taxon>Insecta</taxon>
        <taxon>Pterygota</taxon>
        <taxon>Neoptera</taxon>
        <taxon>Endopterygota</taxon>
        <taxon>Hymenoptera</taxon>
        <taxon>Apocrita</taxon>
        <taxon>Ichneumonoidea</taxon>
        <taxon>Braconidae</taxon>
        <taxon>Aphidiinae</taxon>
        <taxon>Aphidius</taxon>
    </lineage>
</organism>
<feature type="compositionally biased region" description="Acidic residues" evidence="2">
    <location>
        <begin position="1255"/>
        <end position="1279"/>
    </location>
</feature>
<dbReference type="GO" id="GO:0031932">
    <property type="term" value="C:TORC2 complex"/>
    <property type="evidence" value="ECO:0007669"/>
    <property type="project" value="InterPro"/>
</dbReference>
<evidence type="ECO:0000259" key="4">
    <source>
        <dbReference type="SMART" id="SM01308"/>
    </source>
</evidence>
<dbReference type="InterPro" id="IPR028267">
    <property type="entry name" value="Pianissimo_N"/>
</dbReference>
<dbReference type="InterPro" id="IPR016024">
    <property type="entry name" value="ARM-type_fold"/>
</dbReference>
<proteinExistence type="inferred from homology"/>
<dbReference type="InterPro" id="IPR028268">
    <property type="entry name" value="Pianissimo_fam"/>
</dbReference>
<dbReference type="GO" id="GO:0043539">
    <property type="term" value="F:protein serine/threonine kinase activator activity"/>
    <property type="evidence" value="ECO:0007669"/>
    <property type="project" value="TreeGrafter"/>
</dbReference>
<dbReference type="SMART" id="SM01308">
    <property type="entry name" value="RICTOR_N"/>
    <property type="match status" value="1"/>
</dbReference>
<evidence type="ECO:0000259" key="5">
    <source>
        <dbReference type="SMART" id="SM01310"/>
    </source>
</evidence>
<evidence type="ECO:0000256" key="2">
    <source>
        <dbReference type="SAM" id="MobiDB-lite"/>
    </source>
</evidence>
<dbReference type="SMART" id="SM01307">
    <property type="entry name" value="RICTOR_M"/>
    <property type="match status" value="1"/>
</dbReference>
<dbReference type="Pfam" id="PF14666">
    <property type="entry name" value="RICTOR_M"/>
    <property type="match status" value="1"/>
</dbReference>
<dbReference type="SMART" id="SM01303">
    <property type="entry name" value="RasGEF_N_2"/>
    <property type="match status" value="1"/>
</dbReference>
<dbReference type="OrthoDB" id="271111at2759"/>
<evidence type="ECO:0000256" key="1">
    <source>
        <dbReference type="ARBA" id="ARBA00008878"/>
    </source>
</evidence>
<feature type="domain" description="Rapamycin-insensitive companion of mTOR middle" evidence="3">
    <location>
        <begin position="478"/>
        <end position="707"/>
    </location>
</feature>
<evidence type="ECO:0000313" key="7">
    <source>
        <dbReference type="Proteomes" id="UP000639338"/>
    </source>
</evidence>
<feature type="region of interest" description="Disordered" evidence="2">
    <location>
        <begin position="1059"/>
        <end position="1093"/>
    </location>
</feature>
<name>A0A834XIL2_APHGI</name>
<sequence length="1508" mass="171421">MPRNILINYVLTKICQQQGVTNADKLGYLNAFVGLINDDSIDCHEYGFTSEELLKCLRIGLVQETTQVRAAALRAIRYLLKNKDDIILINKLNYPYFIARSMDIFIRNDIERIQALRVVRKILVISPNDISPILARSLISLCDDDVEDNERPVSVFLATLCELGILNSNLFINCGGTGTLLRSASRGLSSSMVESVVGVLLHLLTNPDTRNNISLKLLAAPYCELYTSKNDRSRVDREVAFTASKQALLSILRSYPGILCFCNPNDNSGIKAISDILYIEQLEVRGAVLELFYELLGLPLPVWTDEPDVALAAVDPFRPRNNWKLSEGFVAAEGKTILPITLINYPNLYDLHLSLLVYILIECGLHRALAETIVTSDTFISVRAAVLLGALLNLAHSLLPQDICDLTPPLPNLLEHASLGKHQALAAVKILERMHIMMKRKPIPSSLFLDKILKAGNWLRSSPPRRKRPIQSKTWLLKREQPITPLLKESQVLNTKDSLGWNWTAVRSILRSRDDVSRLICNSDQRIFLKRIVRYFKPSSNKYSRVELSTNIHEYREITLAGCDLINCLLELQQQESIKLLNELIGDITEQITLLLTLPSAHDCLFSPRHMTTTCCQKYFLFLGQLSQSAKGTVILKSFNLLLKLEQLALTTKHDCYVKLIVSSLDYTRDGPNRKILFKIITTNETTSIAEQKILYVIQFLRIILRAKMTDAFKWALKLIIDKLNDEKKTVSIAALELLHEACEDQDYLLSLYQQISTPTNNYISWLNCIKKIGFNAYLLNIKFYSLSTIFHKLPSPLEEFDKWIKPGGFNETYVHFIEGIIHDSFTCRQKSDNGQYIRRKSNKLILPKDVFIPPHIFGQFVKHEHGLQIITRKNIIQILKRFVQRFSIDYGGACGGNDDNNTFINKPFIDDTYIMSEESGNEESNRLETIIDNETIETSTSTSTTETYNYNDNNNLNIDDKILRVKAAIWSFGHVGTSSAGVDILKHYGIIDILTNIAETCQYYSVRATAVYSMCLISTTKFGADALTSYGWPCVRYKRGDYWPIVMPTTSSYTIPSPVPIQKHHRSLSDGKPDIPEINKKRTRNRSESAATDIENRKFGYNEHGDTPSPVSSIQRLSQQDADGYAKLRSLQRYRRPNYSKSTSEMYSYDDKLSLQNLAETGTSNDLIFDNFFTTTLPTVSTDEEDTNENCHLGICLPKNLESIFPYYSSKSSIEKTNDNFQNDNNNNNNNDNNNIINNNSDSDNNDRLNFVDYDSDDDGAAGAADDDVDDDDNANDEDDEKHWKICLICQENKSTWNSENYNDTDIKIKRKILRYVQRLSNPIKYRQNRRALLRLRQSNPKIFQDTCLFCEVASRLGTGTYRLSARILLQELFLDLEFNQLYNEPKKILNIPELMKAVDETPTDNVIHKNPMINKINGKIIINNNDESLTTTTTTSTSQLNENTITVDKKICLKIPETTIKKSDNKLSDEEIIADILKPEKHKKISKTSDNKLLKVTGTKTAISLD</sequence>
<comment type="similarity">
    <text evidence="1">Belongs to the RICTOR family.</text>
</comment>
<dbReference type="PANTHER" id="PTHR13298">
    <property type="entry name" value="CYTOSOLIC REGULATOR PIANISSIMO"/>
    <property type="match status" value="1"/>
</dbReference>
<dbReference type="InterPro" id="IPR029452">
    <property type="entry name" value="RICTOR_V"/>
</dbReference>
<dbReference type="Proteomes" id="UP000639338">
    <property type="component" value="Unassembled WGS sequence"/>
</dbReference>
<feature type="compositionally biased region" description="Basic and acidic residues" evidence="2">
    <location>
        <begin position="1068"/>
        <end position="1081"/>
    </location>
</feature>
<dbReference type="SMART" id="SM01310">
    <property type="entry name" value="RICTOR_V"/>
    <property type="match status" value="1"/>
</dbReference>
<feature type="domain" description="Rapamycin-insensitive companion of mTOR" evidence="5">
    <location>
        <begin position="963"/>
        <end position="1035"/>
    </location>
</feature>
<dbReference type="InterPro" id="IPR029451">
    <property type="entry name" value="RICTOR_M"/>
</dbReference>
<evidence type="ECO:0000259" key="3">
    <source>
        <dbReference type="SMART" id="SM01307"/>
    </source>
</evidence>
<feature type="domain" description="Rapamycin-insensitive companion of mTOR N-terminal" evidence="4">
    <location>
        <begin position="26"/>
        <end position="400"/>
    </location>
</feature>
<protein>
    <submittedName>
        <fullName evidence="6">Uncharacterized protein</fullName>
    </submittedName>
</protein>
<feature type="compositionally biased region" description="Low complexity" evidence="2">
    <location>
        <begin position="1220"/>
        <end position="1244"/>
    </location>
</feature>